<dbReference type="Pfam" id="PF12323">
    <property type="entry name" value="HTH_OrfB_IS605"/>
    <property type="match status" value="1"/>
</dbReference>
<reference evidence="2" key="2">
    <citation type="journal article" date="2014" name="ISME J.">
        <title>Microbial stratification in low pH oxic and suboxic macroscopic growths along an acid mine drainage.</title>
        <authorList>
            <person name="Mendez-Garcia C."/>
            <person name="Mesa V."/>
            <person name="Sprenger R.R."/>
            <person name="Richter M."/>
            <person name="Diez M.S."/>
            <person name="Solano J."/>
            <person name="Bargiela R."/>
            <person name="Golyshina O.V."/>
            <person name="Manteca A."/>
            <person name="Ramos J.L."/>
            <person name="Gallego J.R."/>
            <person name="Llorente I."/>
            <person name="Martins Dos Santos V.A."/>
            <person name="Jensen O.N."/>
            <person name="Pelaez A.I."/>
            <person name="Sanchez J."/>
            <person name="Ferrer M."/>
        </authorList>
    </citation>
    <scope>NUCLEOTIDE SEQUENCE</scope>
</reference>
<comment type="caution">
    <text evidence="2">The sequence shown here is derived from an EMBL/GenBank/DDBJ whole genome shotgun (WGS) entry which is preliminary data.</text>
</comment>
<accession>T1A732</accession>
<organism evidence="2">
    <name type="scientific">mine drainage metagenome</name>
    <dbReference type="NCBI Taxonomy" id="410659"/>
    <lineage>
        <taxon>unclassified sequences</taxon>
        <taxon>metagenomes</taxon>
        <taxon>ecological metagenomes</taxon>
    </lineage>
</organism>
<evidence type="ECO:0000313" key="2">
    <source>
        <dbReference type="EMBL" id="EQD52787.1"/>
    </source>
</evidence>
<proteinExistence type="predicted"/>
<reference evidence="2" key="1">
    <citation type="submission" date="2013-08" db="EMBL/GenBank/DDBJ databases">
        <authorList>
            <person name="Mendez C."/>
            <person name="Richter M."/>
            <person name="Ferrer M."/>
            <person name="Sanchez J."/>
        </authorList>
    </citation>
    <scope>NUCLEOTIDE SEQUENCE</scope>
</reference>
<sequence>MPRRYCPPEGQIIQAFTFALDPTPEQSVKISRFFGARRKAFNWTLDQIKADLDRYHET</sequence>
<feature type="non-terminal residue" evidence="2">
    <location>
        <position position="58"/>
    </location>
</feature>
<dbReference type="EMBL" id="AUZY01006898">
    <property type="protein sequence ID" value="EQD52787.1"/>
    <property type="molecule type" value="Genomic_DNA"/>
</dbReference>
<evidence type="ECO:0000259" key="1">
    <source>
        <dbReference type="Pfam" id="PF12323"/>
    </source>
</evidence>
<dbReference type="InterPro" id="IPR021027">
    <property type="entry name" value="Transposase_put_HTH"/>
</dbReference>
<gene>
    <name evidence="2" type="ORF">B1B_10566</name>
</gene>
<name>T1A732_9ZZZZ</name>
<protein>
    <submittedName>
        <fullName evidence="2">IS1536 transposase</fullName>
    </submittedName>
</protein>
<feature type="domain" description="Transposase putative helix-turn-helix" evidence="1">
    <location>
        <begin position="13"/>
        <end position="50"/>
    </location>
</feature>
<dbReference type="AlphaFoldDB" id="T1A732"/>